<evidence type="ECO:0000313" key="3">
    <source>
        <dbReference type="Proteomes" id="UP000075903"/>
    </source>
</evidence>
<reference evidence="2" key="1">
    <citation type="submission" date="2020-05" db="UniProtKB">
        <authorList>
            <consortium name="EnsemblMetazoa"/>
        </authorList>
    </citation>
    <scope>IDENTIFICATION</scope>
    <source>
        <strain evidence="2">MAF</strain>
    </source>
</reference>
<dbReference type="VEuPathDB" id="VectorBase:AMEM006024"/>
<dbReference type="AlphaFoldDB" id="A0A182UYW5"/>
<accession>A0A182UYW5</accession>
<protein>
    <submittedName>
        <fullName evidence="2">Uncharacterized protein</fullName>
    </submittedName>
</protein>
<proteinExistence type="predicted"/>
<organism evidence="2 3">
    <name type="scientific">Anopheles merus</name>
    <name type="common">Mosquito</name>
    <dbReference type="NCBI Taxonomy" id="30066"/>
    <lineage>
        <taxon>Eukaryota</taxon>
        <taxon>Metazoa</taxon>
        <taxon>Ecdysozoa</taxon>
        <taxon>Arthropoda</taxon>
        <taxon>Hexapoda</taxon>
        <taxon>Insecta</taxon>
        <taxon>Pterygota</taxon>
        <taxon>Neoptera</taxon>
        <taxon>Endopterygota</taxon>
        <taxon>Diptera</taxon>
        <taxon>Nematocera</taxon>
        <taxon>Culicoidea</taxon>
        <taxon>Culicidae</taxon>
        <taxon>Anophelinae</taxon>
        <taxon>Anopheles</taxon>
    </lineage>
</organism>
<evidence type="ECO:0000256" key="1">
    <source>
        <dbReference type="SAM" id="MobiDB-lite"/>
    </source>
</evidence>
<dbReference type="EnsemblMetazoa" id="AMEM006024-RA">
    <property type="protein sequence ID" value="AMEM006024-PA"/>
    <property type="gene ID" value="AMEM006024"/>
</dbReference>
<feature type="compositionally biased region" description="Low complexity" evidence="1">
    <location>
        <begin position="1"/>
        <end position="19"/>
    </location>
</feature>
<evidence type="ECO:0000313" key="2">
    <source>
        <dbReference type="EnsemblMetazoa" id="AMEM006024-PA"/>
    </source>
</evidence>
<keyword evidence="3" id="KW-1185">Reference proteome</keyword>
<dbReference type="Proteomes" id="UP000075903">
    <property type="component" value="Unassembled WGS sequence"/>
</dbReference>
<sequence length="121" mass="13645">MYMRRINNRSPNSGRSSGGVARVTSNGCEGVKCPSEQESPLLVNHCIISYAVRHPLAALPGTFPEAIYTVDSTASRRIKSGWPWGCRRLMNKHRAILYNDWGPLYIECAYPYIRIDTDMPL</sequence>
<feature type="region of interest" description="Disordered" evidence="1">
    <location>
        <begin position="1"/>
        <end position="21"/>
    </location>
</feature>
<name>A0A182UYW5_ANOME</name>